<dbReference type="InterPro" id="IPR016181">
    <property type="entry name" value="Acyl_CoA_acyltransferase"/>
</dbReference>
<dbReference type="PANTHER" id="PTHR43415:SF3">
    <property type="entry name" value="GNAT-FAMILY ACETYLTRANSFERASE"/>
    <property type="match status" value="1"/>
</dbReference>
<keyword evidence="2" id="KW-0012">Acyltransferase</keyword>
<dbReference type="Pfam" id="PF13302">
    <property type="entry name" value="Acetyltransf_3"/>
    <property type="match status" value="1"/>
</dbReference>
<dbReference type="NCBIfam" id="TIGR03585">
    <property type="entry name" value="PseH"/>
    <property type="match status" value="1"/>
</dbReference>
<proteinExistence type="predicted"/>
<dbReference type="Proteomes" id="UP000754710">
    <property type="component" value="Unassembled WGS sequence"/>
</dbReference>
<evidence type="ECO:0000259" key="1">
    <source>
        <dbReference type="PROSITE" id="PS51186"/>
    </source>
</evidence>
<keyword evidence="3" id="KW-1185">Reference proteome</keyword>
<dbReference type="InterPro" id="IPR020036">
    <property type="entry name" value="PseH"/>
</dbReference>
<dbReference type="EC" id="2.3.1.202" evidence="2"/>
<dbReference type="InterPro" id="IPR000182">
    <property type="entry name" value="GNAT_dom"/>
</dbReference>
<dbReference type="RefSeq" id="WP_221024165.1">
    <property type="nucleotide sequence ID" value="NZ_JAIEZQ010000001.1"/>
</dbReference>
<sequence length="182" mass="21462">MIELIDCEESHRWLLYEWRSSDEVRPYMYDRAEISRETHDAWYTQLLRREGRRGWIIAMDGKPVGAAFVSQHDHENRRATWAFYLADPSTRGRGVGSAVEYLVLEHAFGELGLHKLCCEVLSFNTAVVAMHKKFGFVEEGLLRDHWYRDGEWVDTHVLAMFEDAWAERRKRFGEQLRSRGLI</sequence>
<dbReference type="Gene3D" id="3.40.630.30">
    <property type="match status" value="1"/>
</dbReference>
<comment type="caution">
    <text evidence="2">The sequence shown here is derived from an EMBL/GenBank/DDBJ whole genome shotgun (WGS) entry which is preliminary data.</text>
</comment>
<evidence type="ECO:0000313" key="3">
    <source>
        <dbReference type="Proteomes" id="UP000754710"/>
    </source>
</evidence>
<feature type="domain" description="N-acetyltransferase" evidence="1">
    <location>
        <begin position="2"/>
        <end position="154"/>
    </location>
</feature>
<accession>A0ABS7RHH6</accession>
<name>A0ABS7RHH6_9ACTN</name>
<evidence type="ECO:0000313" key="2">
    <source>
        <dbReference type="EMBL" id="MBY9074495.1"/>
    </source>
</evidence>
<dbReference type="SUPFAM" id="SSF55729">
    <property type="entry name" value="Acyl-CoA N-acyltransferases (Nat)"/>
    <property type="match status" value="1"/>
</dbReference>
<protein>
    <submittedName>
        <fullName evidence="2">UDP-4-amino-4, 6-dideoxy-N-acetyl-beta-L-altrosamine N-acetyltransferase</fullName>
        <ecNumber evidence="2">2.3.1.202</ecNumber>
    </submittedName>
</protein>
<keyword evidence="2" id="KW-0808">Transferase</keyword>
<dbReference type="GO" id="GO:0016746">
    <property type="term" value="F:acyltransferase activity"/>
    <property type="evidence" value="ECO:0007669"/>
    <property type="project" value="UniProtKB-KW"/>
</dbReference>
<organism evidence="2 3">
    <name type="scientific">Nocardioides jiangsuensis</name>
    <dbReference type="NCBI Taxonomy" id="2866161"/>
    <lineage>
        <taxon>Bacteria</taxon>
        <taxon>Bacillati</taxon>
        <taxon>Actinomycetota</taxon>
        <taxon>Actinomycetes</taxon>
        <taxon>Propionibacteriales</taxon>
        <taxon>Nocardioidaceae</taxon>
        <taxon>Nocardioides</taxon>
    </lineage>
</organism>
<dbReference type="PANTHER" id="PTHR43415">
    <property type="entry name" value="SPERMIDINE N(1)-ACETYLTRANSFERASE"/>
    <property type="match status" value="1"/>
</dbReference>
<dbReference type="EMBL" id="JAIEZQ010000001">
    <property type="protein sequence ID" value="MBY9074495.1"/>
    <property type="molecule type" value="Genomic_DNA"/>
</dbReference>
<reference evidence="2 3" key="1">
    <citation type="submission" date="2021-08" db="EMBL/GenBank/DDBJ databases">
        <title>Nocardioides bacterium WL0053 sp. nov., isolated from the sediment.</title>
        <authorList>
            <person name="Wang L."/>
            <person name="Zhang D."/>
            <person name="Zhang A."/>
        </authorList>
    </citation>
    <scope>NUCLEOTIDE SEQUENCE [LARGE SCALE GENOMIC DNA]</scope>
    <source>
        <strain evidence="2 3">WL0053</strain>
    </source>
</reference>
<gene>
    <name evidence="2" type="primary">pseH</name>
    <name evidence="2" type="ORF">K1X13_06655</name>
</gene>
<dbReference type="CDD" id="cd04301">
    <property type="entry name" value="NAT_SF"/>
    <property type="match status" value="1"/>
</dbReference>
<dbReference type="PROSITE" id="PS51186">
    <property type="entry name" value="GNAT"/>
    <property type="match status" value="1"/>
</dbReference>